<organism evidence="3 4">
    <name type="scientific">Ditylenchus dipsaci</name>
    <dbReference type="NCBI Taxonomy" id="166011"/>
    <lineage>
        <taxon>Eukaryota</taxon>
        <taxon>Metazoa</taxon>
        <taxon>Ecdysozoa</taxon>
        <taxon>Nematoda</taxon>
        <taxon>Chromadorea</taxon>
        <taxon>Rhabditida</taxon>
        <taxon>Tylenchina</taxon>
        <taxon>Tylenchomorpha</taxon>
        <taxon>Sphaerularioidea</taxon>
        <taxon>Anguinidae</taxon>
        <taxon>Anguininae</taxon>
        <taxon>Ditylenchus</taxon>
    </lineage>
</organism>
<feature type="compositionally biased region" description="Low complexity" evidence="1">
    <location>
        <begin position="180"/>
        <end position="195"/>
    </location>
</feature>
<keyword evidence="3" id="KW-1185">Reference proteome</keyword>
<dbReference type="WBParaSite" id="jg14583">
    <property type="protein sequence ID" value="jg14583"/>
    <property type="gene ID" value="jg14583"/>
</dbReference>
<feature type="compositionally biased region" description="Low complexity" evidence="1">
    <location>
        <begin position="125"/>
        <end position="146"/>
    </location>
</feature>
<feature type="compositionally biased region" description="Basic residues" evidence="1">
    <location>
        <begin position="236"/>
        <end position="253"/>
    </location>
</feature>
<feature type="chain" id="PRO_5037977875" evidence="2">
    <location>
        <begin position="24"/>
        <end position="430"/>
    </location>
</feature>
<evidence type="ECO:0000313" key="3">
    <source>
        <dbReference type="Proteomes" id="UP000887574"/>
    </source>
</evidence>
<dbReference type="Proteomes" id="UP000887574">
    <property type="component" value="Unplaced"/>
</dbReference>
<protein>
    <submittedName>
        <fullName evidence="4">Uncharacterized protein</fullName>
    </submittedName>
</protein>
<feature type="compositionally biased region" description="Acidic residues" evidence="1">
    <location>
        <begin position="147"/>
        <end position="159"/>
    </location>
</feature>
<evidence type="ECO:0000256" key="1">
    <source>
        <dbReference type="SAM" id="MobiDB-lite"/>
    </source>
</evidence>
<reference evidence="4" key="1">
    <citation type="submission" date="2022-11" db="UniProtKB">
        <authorList>
            <consortium name="WormBaseParasite"/>
        </authorList>
    </citation>
    <scope>IDENTIFICATION</scope>
</reference>
<proteinExistence type="predicted"/>
<evidence type="ECO:0000256" key="2">
    <source>
        <dbReference type="SAM" id="SignalP"/>
    </source>
</evidence>
<feature type="compositionally biased region" description="Low complexity" evidence="1">
    <location>
        <begin position="271"/>
        <end position="293"/>
    </location>
</feature>
<evidence type="ECO:0000313" key="4">
    <source>
        <dbReference type="WBParaSite" id="jg14583"/>
    </source>
</evidence>
<accession>A0A915D0C7</accession>
<feature type="region of interest" description="Disordered" evidence="1">
    <location>
        <begin position="125"/>
        <end position="296"/>
    </location>
</feature>
<feature type="compositionally biased region" description="Acidic residues" evidence="1">
    <location>
        <begin position="196"/>
        <end position="212"/>
    </location>
</feature>
<keyword evidence="2" id="KW-0732">Signal</keyword>
<sequence>MSEVKLFLLIFFVFAMSLSQVVAQDDADPQEEALQKVLTLMHQQILTPRQLILMLHQPILMLHQAIQTAVGMLETRQTRVMVTEMMETNKTMLGTTVTMMTSQTLMMAAMAAIQAMEMLREALQGNGFNNNQNGYDNNRQNGNDGNTQDDLDSSEEDDNAITGQNRNGGYNDYNNDRYDNNYNNNGYSGYNNGYGDNDDDGYDNYDVGDQEEDTRFGAGRFGGRNNRGGRIVNPYGRRRHGKRGRRKNRRNNTRRNNTDLYDQMDGGNGYNNFNNNNNLNNTNNNRRFSNNNRRPYRPLRFTANDYRYNSPYTGFGTSYLNDYSTLGIYRRRRLGRNRRRLSNRFTWPRIVAAQAYDPYDQWQGSRLGGYGGSYYGGAGIYGSSYSAMPEGNIKNSVDGGWVGRLNGYTGYGYSNQLTYPWASNNQIVAY</sequence>
<feature type="signal peptide" evidence="2">
    <location>
        <begin position="1"/>
        <end position="23"/>
    </location>
</feature>
<name>A0A915D0C7_9BILA</name>
<dbReference type="AlphaFoldDB" id="A0A915D0C7"/>